<feature type="domain" description="Thioredoxin" evidence="1">
    <location>
        <begin position="54"/>
        <end position="190"/>
    </location>
</feature>
<evidence type="ECO:0000259" key="1">
    <source>
        <dbReference type="PROSITE" id="PS51352"/>
    </source>
</evidence>
<evidence type="ECO:0000313" key="2">
    <source>
        <dbReference type="EMBL" id="MEE6262238.1"/>
    </source>
</evidence>
<dbReference type="InterPro" id="IPR036249">
    <property type="entry name" value="Thioredoxin-like_sf"/>
</dbReference>
<dbReference type="CDD" id="cd02966">
    <property type="entry name" value="TlpA_like_family"/>
    <property type="match status" value="1"/>
</dbReference>
<reference evidence="2 3" key="1">
    <citation type="submission" date="2024-01" db="EMBL/GenBank/DDBJ databases">
        <title>Genome insights into Plantactinospora sonchi sp. nov.</title>
        <authorList>
            <person name="Wang L."/>
        </authorList>
    </citation>
    <scope>NUCLEOTIDE SEQUENCE [LARGE SCALE GENOMIC DNA]</scope>
    <source>
        <strain evidence="2 3">NEAU-QY2</strain>
    </source>
</reference>
<dbReference type="PROSITE" id="PS51352">
    <property type="entry name" value="THIOREDOXIN_2"/>
    <property type="match status" value="1"/>
</dbReference>
<organism evidence="2 3">
    <name type="scientific">Plantactinospora sonchi</name>
    <dbReference type="NCBI Taxonomy" id="1544735"/>
    <lineage>
        <taxon>Bacteria</taxon>
        <taxon>Bacillati</taxon>
        <taxon>Actinomycetota</taxon>
        <taxon>Actinomycetes</taxon>
        <taxon>Micromonosporales</taxon>
        <taxon>Micromonosporaceae</taxon>
        <taxon>Plantactinospora</taxon>
    </lineage>
</organism>
<proteinExistence type="predicted"/>
<dbReference type="RefSeq" id="WP_331217168.1">
    <property type="nucleotide sequence ID" value="NZ_JAZGQK010000026.1"/>
</dbReference>
<dbReference type="SUPFAM" id="SSF52833">
    <property type="entry name" value="Thioredoxin-like"/>
    <property type="match status" value="1"/>
</dbReference>
<keyword evidence="3" id="KW-1185">Reference proteome</keyword>
<gene>
    <name evidence="2" type="ORF">V1633_27515</name>
</gene>
<protein>
    <submittedName>
        <fullName evidence="2">TlpA disulfide reductase family protein</fullName>
    </submittedName>
</protein>
<sequence length="190" mass="19484">MTYLTAAVVLVGLLAAANLLFTFGVVRRLREQTAEMARLRGRGPAPEDGTDIALPVGAAVAPFAATDVDGRAVDLTTLGARPFVAFLSPNCGPCKERLPGFLEFAAARPGGRGEILAVAVGQPDETADLVAQLAEVATVVREPDQGPVQKAFGVTGYPAFILVENGAVAAANFDLTAVADRDAAVLAVVG</sequence>
<dbReference type="Gene3D" id="3.40.30.10">
    <property type="entry name" value="Glutaredoxin"/>
    <property type="match status" value="1"/>
</dbReference>
<evidence type="ECO:0000313" key="3">
    <source>
        <dbReference type="Proteomes" id="UP001332243"/>
    </source>
</evidence>
<name>A0ABU7S0B4_9ACTN</name>
<dbReference type="EMBL" id="JAZGQK010000026">
    <property type="protein sequence ID" value="MEE6262238.1"/>
    <property type="molecule type" value="Genomic_DNA"/>
</dbReference>
<accession>A0ABU7S0B4</accession>
<comment type="caution">
    <text evidence="2">The sequence shown here is derived from an EMBL/GenBank/DDBJ whole genome shotgun (WGS) entry which is preliminary data.</text>
</comment>
<dbReference type="Proteomes" id="UP001332243">
    <property type="component" value="Unassembled WGS sequence"/>
</dbReference>
<dbReference type="InterPro" id="IPR013766">
    <property type="entry name" value="Thioredoxin_domain"/>
</dbReference>